<sequence>DFEIFMPKTFPSAIMMSSLEYEDPYRRGCTLIWDSGRFLSNSQRNGGKRKVYLIEGNFLQKSRVLSKIKYFESKDTVKMISKTTRKVSVIAFRIPSLCENKCLNYQVA</sequence>
<dbReference type="EnsemblMetazoa" id="G27925.2">
    <property type="protein sequence ID" value="G27925.2:cds"/>
    <property type="gene ID" value="G27925"/>
</dbReference>
<evidence type="ECO:0000313" key="1">
    <source>
        <dbReference type="EnsemblMetazoa" id="G27925.2:cds"/>
    </source>
</evidence>
<reference evidence="1" key="1">
    <citation type="submission" date="2022-08" db="UniProtKB">
        <authorList>
            <consortium name="EnsemblMetazoa"/>
        </authorList>
    </citation>
    <scope>IDENTIFICATION</scope>
    <source>
        <strain evidence="1">05x7-T-G4-1.051#20</strain>
    </source>
</reference>
<organism evidence="1 2">
    <name type="scientific">Magallana gigas</name>
    <name type="common">Pacific oyster</name>
    <name type="synonym">Crassostrea gigas</name>
    <dbReference type="NCBI Taxonomy" id="29159"/>
    <lineage>
        <taxon>Eukaryota</taxon>
        <taxon>Metazoa</taxon>
        <taxon>Spiralia</taxon>
        <taxon>Lophotrochozoa</taxon>
        <taxon>Mollusca</taxon>
        <taxon>Bivalvia</taxon>
        <taxon>Autobranchia</taxon>
        <taxon>Pteriomorphia</taxon>
        <taxon>Ostreida</taxon>
        <taxon>Ostreoidea</taxon>
        <taxon>Ostreidae</taxon>
        <taxon>Magallana</taxon>
    </lineage>
</organism>
<proteinExistence type="predicted"/>
<name>A0A8W8LKZ5_MAGGI</name>
<keyword evidence="2" id="KW-1185">Reference proteome</keyword>
<evidence type="ECO:0000313" key="2">
    <source>
        <dbReference type="Proteomes" id="UP000005408"/>
    </source>
</evidence>
<protein>
    <submittedName>
        <fullName evidence="1">Uncharacterized protein</fullName>
    </submittedName>
</protein>
<dbReference type="AlphaFoldDB" id="A0A8W8LKZ5"/>
<dbReference type="Proteomes" id="UP000005408">
    <property type="component" value="Unassembled WGS sequence"/>
</dbReference>
<accession>A0A8W8LKZ5</accession>